<feature type="compositionally biased region" description="Basic and acidic residues" evidence="1">
    <location>
        <begin position="48"/>
        <end position="58"/>
    </location>
</feature>
<name>A0A2T5CSJ0_ALCXX</name>
<dbReference type="AlphaFoldDB" id="A0A2T5CSJ0"/>
<proteinExistence type="predicted"/>
<protein>
    <submittedName>
        <fullName evidence="3">PsiF repeat family protein</fullName>
    </submittedName>
</protein>
<dbReference type="PROSITE" id="PS51257">
    <property type="entry name" value="PROKAR_LIPOPROTEIN"/>
    <property type="match status" value="1"/>
</dbReference>
<evidence type="ECO:0000313" key="3">
    <source>
        <dbReference type="EMBL" id="RPJ89513.1"/>
    </source>
</evidence>
<feature type="chain" id="PRO_5043657910" evidence="2">
    <location>
        <begin position="25"/>
        <end position="111"/>
    </location>
</feature>
<evidence type="ECO:0000256" key="2">
    <source>
        <dbReference type="SAM" id="SignalP"/>
    </source>
</evidence>
<keyword evidence="2" id="KW-0732">Signal</keyword>
<dbReference type="GeneID" id="84694301"/>
<feature type="region of interest" description="Disordered" evidence="1">
    <location>
        <begin position="28"/>
        <end position="58"/>
    </location>
</feature>
<dbReference type="Proteomes" id="UP000285324">
    <property type="component" value="Unassembled WGS sequence"/>
</dbReference>
<dbReference type="RefSeq" id="WP_059377545.1">
    <property type="nucleotide sequence ID" value="NZ_CP061008.1"/>
</dbReference>
<sequence length="111" mass="11762">MLSRTSQLASAFLLTACFAGAALAQTPAAPATAKTPTPQQQRMADCNKSAEGKKGDDRKAYMSSCLKGETAAPAKELTPQQQKMKDCNAKATSQQLTGDKRKTFMSTCLKG</sequence>
<dbReference type="InterPro" id="IPR011690">
    <property type="entry name" value="P_starv_induced_PsiF"/>
</dbReference>
<reference evidence="3 4" key="1">
    <citation type="submission" date="2018-08" db="EMBL/GenBank/DDBJ databases">
        <title>Achromobacter xylosoxidans Genome sequencing and assembly.</title>
        <authorList>
            <person name="Wang R."/>
            <person name="Rensing C."/>
            <person name="Li Y."/>
        </authorList>
    </citation>
    <scope>NUCLEOTIDE SEQUENCE [LARGE SCALE GENOMIC DNA]</scope>
    <source>
        <strain evidence="3 4">GD003A</strain>
    </source>
</reference>
<gene>
    <name evidence="3" type="ORF">DY367_22405</name>
</gene>
<dbReference type="EMBL" id="QVXO01000040">
    <property type="protein sequence ID" value="RPJ89513.1"/>
    <property type="molecule type" value="Genomic_DNA"/>
</dbReference>
<evidence type="ECO:0000313" key="4">
    <source>
        <dbReference type="Proteomes" id="UP000285324"/>
    </source>
</evidence>
<dbReference type="OrthoDB" id="8001925at2"/>
<dbReference type="Pfam" id="PF07769">
    <property type="entry name" value="PsiF_repeat"/>
    <property type="match status" value="2"/>
</dbReference>
<comment type="caution">
    <text evidence="3">The sequence shown here is derived from an EMBL/GenBank/DDBJ whole genome shotgun (WGS) entry which is preliminary data.</text>
</comment>
<feature type="compositionally biased region" description="Low complexity" evidence="1">
    <location>
        <begin position="28"/>
        <end position="41"/>
    </location>
</feature>
<evidence type="ECO:0000256" key="1">
    <source>
        <dbReference type="SAM" id="MobiDB-lite"/>
    </source>
</evidence>
<feature type="signal peptide" evidence="2">
    <location>
        <begin position="1"/>
        <end position="24"/>
    </location>
</feature>
<organism evidence="3 4">
    <name type="scientific">Alcaligenes xylosoxydans xylosoxydans</name>
    <name type="common">Achromobacter xylosoxidans</name>
    <dbReference type="NCBI Taxonomy" id="85698"/>
    <lineage>
        <taxon>Bacteria</taxon>
        <taxon>Pseudomonadati</taxon>
        <taxon>Pseudomonadota</taxon>
        <taxon>Betaproteobacteria</taxon>
        <taxon>Burkholderiales</taxon>
        <taxon>Alcaligenaceae</taxon>
        <taxon>Achromobacter</taxon>
    </lineage>
</organism>
<accession>A0A2T5CSJ0</accession>